<evidence type="ECO:0000256" key="8">
    <source>
        <dbReference type="ARBA" id="ARBA00047417"/>
    </source>
</evidence>
<dbReference type="PANTHER" id="PTHR43199:SF1">
    <property type="entry name" value="GLUTATHIONE HYDROLASE PROENZYME"/>
    <property type="match status" value="1"/>
</dbReference>
<dbReference type="EMBL" id="JAWXXX010000001">
    <property type="protein sequence ID" value="MDX5894958.1"/>
    <property type="molecule type" value="Genomic_DNA"/>
</dbReference>
<dbReference type="EC" id="2.3.2.2" evidence="11"/>
<comment type="catalytic activity">
    <reaction evidence="2 11">
        <text>glutathione + H2O = L-cysteinylglycine + L-glutamate</text>
        <dbReference type="Rhea" id="RHEA:28807"/>
        <dbReference type="ChEBI" id="CHEBI:15377"/>
        <dbReference type="ChEBI" id="CHEBI:29985"/>
        <dbReference type="ChEBI" id="CHEBI:57925"/>
        <dbReference type="ChEBI" id="CHEBI:61694"/>
        <dbReference type="EC" id="3.4.19.13"/>
    </reaction>
</comment>
<feature type="signal peptide" evidence="14">
    <location>
        <begin position="1"/>
        <end position="27"/>
    </location>
</feature>
<sequence>MHLRHAVPLVFATSMLLLCALASLALAQAPATTDYLPGTQFRPAERGVGGAIATESPVASEVGLGVLDSGGNAVDAAVAATFAMNVARPQSCGIGGGGFMVYRGADGEAAALDFRETAPEAITADAFTGDGIYTTFTGHKTVGVPGTVAGMQAALDRYGTMSLAETIAPAESLARSGVAVQPVVADEMAANAARLRLFPAASEQFLREGAPYRAGDVLVQPDLADTLSRIAAGGAEEFYRGETARLTVSDMESAGRYPGDEGLMTLEDLASYEAKWREPLVADYRGAEVIAMPPPTSGGVATLQMLGILEGYDLAAEGRYSARTLHRISEAQKVAFADRGEYLADPDFVDVPVEELLDEGYLEERREEISPDEAAEPEPGDFGDAGTEGEETNPETNTTHISVVDATGNAVALTCTIEQSFGSAVVAPGTGFLLNNELTDFSEPGTANEPEPGKRPRSSINPLIVAQDGEPTLVTGAAGGVTIVMGAFQAALNHLDYGLDPAEAVDAARLDEAVPGEMTLEDARVSPVEQAELIAKGHTISREGEYADLPRVQAVGIDPRTGEALATTDPRSGPEEYAALVQNVAPQTVPDTGGPAVLPAPLVAALGLALAACGAASLALLRRRRAR</sequence>
<feature type="binding site" evidence="10">
    <location>
        <begin position="458"/>
        <end position="459"/>
    </location>
    <ligand>
        <name>L-glutamate</name>
        <dbReference type="ChEBI" id="CHEBI:29985"/>
    </ligand>
</feature>
<organism evidence="15 17">
    <name type="scientific">Rubrobacter radiotolerans</name>
    <name type="common">Arthrobacter radiotolerans</name>
    <dbReference type="NCBI Taxonomy" id="42256"/>
    <lineage>
        <taxon>Bacteria</taxon>
        <taxon>Bacillati</taxon>
        <taxon>Actinomycetota</taxon>
        <taxon>Rubrobacteria</taxon>
        <taxon>Rubrobacterales</taxon>
        <taxon>Rubrobacteraceae</taxon>
        <taxon>Rubrobacter</taxon>
    </lineage>
</organism>
<dbReference type="PATRIC" id="fig|42256.3.peg.2312"/>
<dbReference type="Proteomes" id="UP001281130">
    <property type="component" value="Unassembled WGS sequence"/>
</dbReference>
<comment type="pathway">
    <text evidence="11">Sulfur metabolism; glutathione metabolism.</text>
</comment>
<dbReference type="STRING" id="42256.RradSPS_2270"/>
<comment type="catalytic activity">
    <reaction evidence="1 11">
        <text>an S-substituted glutathione + H2O = an S-substituted L-cysteinylglycine + L-glutamate</text>
        <dbReference type="Rhea" id="RHEA:59468"/>
        <dbReference type="ChEBI" id="CHEBI:15377"/>
        <dbReference type="ChEBI" id="CHEBI:29985"/>
        <dbReference type="ChEBI" id="CHEBI:90779"/>
        <dbReference type="ChEBI" id="CHEBI:143103"/>
        <dbReference type="EC" id="3.4.19.13"/>
    </reaction>
</comment>
<keyword evidence="11" id="KW-0317">Glutathione biosynthesis</keyword>
<accession>A0A023X5H8</accession>
<dbReference type="Pfam" id="PF01019">
    <property type="entry name" value="G_glu_transpept"/>
    <property type="match status" value="1"/>
</dbReference>
<evidence type="ECO:0000256" key="14">
    <source>
        <dbReference type="SAM" id="SignalP"/>
    </source>
</evidence>
<dbReference type="PROSITE" id="PS00462">
    <property type="entry name" value="G_GLU_TRANSPEPTIDASE"/>
    <property type="match status" value="1"/>
</dbReference>
<dbReference type="SUPFAM" id="SSF56235">
    <property type="entry name" value="N-terminal nucleophile aminohydrolases (Ntn hydrolases)"/>
    <property type="match status" value="1"/>
</dbReference>
<feature type="binding site" evidence="10">
    <location>
        <position position="480"/>
    </location>
    <ligand>
        <name>L-glutamate</name>
        <dbReference type="ChEBI" id="CHEBI:29985"/>
    </ligand>
</feature>
<feature type="transmembrane region" description="Helical" evidence="13">
    <location>
        <begin position="596"/>
        <end position="621"/>
    </location>
</feature>
<keyword evidence="13" id="KW-1133">Transmembrane helix</keyword>
<reference evidence="15 17" key="1">
    <citation type="submission" date="2014-03" db="EMBL/GenBank/DDBJ databases">
        <title>Complete genome sequence of the Radio-Resistant Rubrobacter radiotolerans RSPS-4.</title>
        <authorList>
            <person name="Egas C.C."/>
            <person name="Barroso C.C."/>
            <person name="Froufe H.J.C."/>
            <person name="Pacheco J.J."/>
            <person name="Albuquerque L.L."/>
            <person name="da Costa M.M.S."/>
        </authorList>
    </citation>
    <scope>NUCLEOTIDE SEQUENCE [LARGE SCALE GENOMIC DNA]</scope>
    <source>
        <strain evidence="15 17">RSPS-4</strain>
    </source>
</reference>
<evidence type="ECO:0000256" key="3">
    <source>
        <dbReference type="ARBA" id="ARBA00009381"/>
    </source>
</evidence>
<feature type="compositionally biased region" description="Acidic residues" evidence="12">
    <location>
        <begin position="370"/>
        <end position="393"/>
    </location>
</feature>
<dbReference type="Proteomes" id="UP000025229">
    <property type="component" value="Chromosome"/>
</dbReference>
<evidence type="ECO:0000256" key="2">
    <source>
        <dbReference type="ARBA" id="ARBA00001089"/>
    </source>
</evidence>
<name>A0A023X5H8_RUBRA</name>
<dbReference type="Gene3D" id="1.10.246.130">
    <property type="match status" value="1"/>
</dbReference>
<comment type="similarity">
    <text evidence="3 11">Belongs to the gamma-glutamyltransferase family.</text>
</comment>
<dbReference type="EMBL" id="CP007514">
    <property type="protein sequence ID" value="AHY47553.1"/>
    <property type="molecule type" value="Genomic_DNA"/>
</dbReference>
<comment type="catalytic activity">
    <reaction evidence="8 11">
        <text>an N-terminal (5-L-glutamyl)-[peptide] + an alpha-amino acid = 5-L-glutamyl amino acid + an N-terminal L-alpha-aminoacyl-[peptide]</text>
        <dbReference type="Rhea" id="RHEA:23904"/>
        <dbReference type="Rhea" id="RHEA-COMP:9780"/>
        <dbReference type="Rhea" id="RHEA-COMP:9795"/>
        <dbReference type="ChEBI" id="CHEBI:77644"/>
        <dbReference type="ChEBI" id="CHEBI:78597"/>
        <dbReference type="ChEBI" id="CHEBI:78599"/>
        <dbReference type="ChEBI" id="CHEBI:78608"/>
        <dbReference type="EC" id="2.3.2.2"/>
    </reaction>
</comment>
<dbReference type="InterPro" id="IPR000101">
    <property type="entry name" value="GGT_peptidase"/>
</dbReference>
<evidence type="ECO:0000256" key="6">
    <source>
        <dbReference type="ARBA" id="ARBA00023145"/>
    </source>
</evidence>
<keyword evidence="5 11" id="KW-0378">Hydrolase</keyword>
<dbReference type="AlphaFoldDB" id="A0A023X5H8"/>
<evidence type="ECO:0000256" key="12">
    <source>
        <dbReference type="SAM" id="MobiDB-lite"/>
    </source>
</evidence>
<evidence type="ECO:0000313" key="17">
    <source>
        <dbReference type="Proteomes" id="UP000025229"/>
    </source>
</evidence>
<evidence type="ECO:0000256" key="7">
    <source>
        <dbReference type="ARBA" id="ARBA00023315"/>
    </source>
</evidence>
<dbReference type="GO" id="GO:0006751">
    <property type="term" value="P:glutathione catabolic process"/>
    <property type="evidence" value="ECO:0007669"/>
    <property type="project" value="UniProtKB-UniRule"/>
</dbReference>
<keyword evidence="4 11" id="KW-0808">Transferase</keyword>
<dbReference type="KEGG" id="rrd:RradSPS_2270"/>
<comment type="PTM">
    <text evidence="11">Cleaved by autocatalysis into a large and a small subunit.</text>
</comment>
<evidence type="ECO:0000256" key="13">
    <source>
        <dbReference type="SAM" id="Phobius"/>
    </source>
</evidence>
<evidence type="ECO:0000256" key="1">
    <source>
        <dbReference type="ARBA" id="ARBA00001049"/>
    </source>
</evidence>
<dbReference type="Gene3D" id="3.60.20.40">
    <property type="match status" value="1"/>
</dbReference>
<keyword evidence="14" id="KW-0732">Signal</keyword>
<gene>
    <name evidence="16" type="primary">ggt</name>
    <name evidence="15" type="ORF">RradSPS_2270</name>
    <name evidence="16" type="ORF">SIL72_13100</name>
</gene>
<dbReference type="EC" id="3.4.19.13" evidence="11"/>
<dbReference type="OrthoDB" id="9781342at2"/>
<dbReference type="NCBIfam" id="TIGR00066">
    <property type="entry name" value="g_glut_trans"/>
    <property type="match status" value="1"/>
</dbReference>
<keyword evidence="7 11" id="KW-0012">Acyltransferase</keyword>
<dbReference type="eggNOG" id="COG0405">
    <property type="taxonomic scope" value="Bacteria"/>
</dbReference>
<evidence type="ECO:0000313" key="16">
    <source>
        <dbReference type="EMBL" id="MDX5894958.1"/>
    </source>
</evidence>
<keyword evidence="13" id="KW-0812">Transmembrane</keyword>
<dbReference type="GO" id="GO:0006750">
    <property type="term" value="P:glutathione biosynthetic process"/>
    <property type="evidence" value="ECO:0007669"/>
    <property type="project" value="UniProtKB-KW"/>
</dbReference>
<protein>
    <recommendedName>
        <fullName evidence="11">Glutathione hydrolase proenzyme</fullName>
        <ecNumber evidence="11">2.3.2.2</ecNumber>
        <ecNumber evidence="11">3.4.19.13</ecNumber>
    </recommendedName>
    <component>
        <recommendedName>
            <fullName evidence="11">Glutathione hydrolase large chain</fullName>
        </recommendedName>
    </component>
    <component>
        <recommendedName>
            <fullName evidence="11">Glutathione hydrolase small chain</fullName>
        </recommendedName>
    </component>
</protein>
<evidence type="ECO:0000313" key="15">
    <source>
        <dbReference type="EMBL" id="AHY47553.1"/>
    </source>
</evidence>
<feature type="chain" id="PRO_5001525264" description="Glutathione hydrolase proenzyme" evidence="14">
    <location>
        <begin position="28"/>
        <end position="627"/>
    </location>
</feature>
<keyword evidence="13" id="KW-0472">Membrane</keyword>
<dbReference type="PANTHER" id="PTHR43199">
    <property type="entry name" value="GLUTATHIONE HYDROLASE"/>
    <property type="match status" value="1"/>
</dbReference>
<keyword evidence="6 11" id="KW-0865">Zymogen</keyword>
<dbReference type="InterPro" id="IPR051792">
    <property type="entry name" value="GGT_bact"/>
</dbReference>
<dbReference type="InterPro" id="IPR043137">
    <property type="entry name" value="GGT_ssub_C"/>
</dbReference>
<dbReference type="GO" id="GO:0103068">
    <property type="term" value="F:leukotriene C4 gamma-glutamyl transferase activity"/>
    <property type="evidence" value="ECO:0007669"/>
    <property type="project" value="UniProtKB-EC"/>
</dbReference>
<proteinExistence type="inferred from homology"/>
<dbReference type="InterPro" id="IPR043138">
    <property type="entry name" value="GGT_lsub"/>
</dbReference>
<feature type="region of interest" description="Disordered" evidence="12">
    <location>
        <begin position="366"/>
        <end position="398"/>
    </location>
</feature>
<dbReference type="InterPro" id="IPR055262">
    <property type="entry name" value="GGT_CS"/>
</dbReference>
<dbReference type="InterPro" id="IPR029055">
    <property type="entry name" value="Ntn_hydrolases_N"/>
</dbReference>
<feature type="region of interest" description="Disordered" evidence="12">
    <location>
        <begin position="440"/>
        <end position="460"/>
    </location>
</feature>
<evidence type="ECO:0000256" key="10">
    <source>
        <dbReference type="PIRSR" id="PIRSR600101-2"/>
    </source>
</evidence>
<dbReference type="UniPathway" id="UPA00204"/>
<feature type="binding site" evidence="10">
    <location>
        <position position="440"/>
    </location>
    <ligand>
        <name>L-glutamate</name>
        <dbReference type="ChEBI" id="CHEBI:29985"/>
    </ligand>
</feature>
<evidence type="ECO:0000256" key="11">
    <source>
        <dbReference type="RuleBase" id="RU368036"/>
    </source>
</evidence>
<reference evidence="16" key="2">
    <citation type="submission" date="2023-11" db="EMBL/GenBank/DDBJ databases">
        <title>MicrobeMod: A computational toolkit for identifying prokaryotic methylation and restriction-modification with nanopore sequencing.</title>
        <authorList>
            <person name="Crits-Christoph A."/>
            <person name="Kang S.C."/>
            <person name="Lee H."/>
            <person name="Ostrov N."/>
        </authorList>
    </citation>
    <scope>NUCLEOTIDE SEQUENCE</scope>
    <source>
        <strain evidence="16">ATCC 51242</strain>
    </source>
</reference>
<dbReference type="RefSeq" id="WP_051589738.1">
    <property type="nucleotide sequence ID" value="NZ_CP007514.1"/>
</dbReference>
<evidence type="ECO:0000256" key="5">
    <source>
        <dbReference type="ARBA" id="ARBA00022801"/>
    </source>
</evidence>
<evidence type="ECO:0000256" key="4">
    <source>
        <dbReference type="ARBA" id="ARBA00022679"/>
    </source>
</evidence>
<feature type="binding site" evidence="10">
    <location>
        <position position="115"/>
    </location>
    <ligand>
        <name>L-glutamate</name>
        <dbReference type="ChEBI" id="CHEBI:29985"/>
    </ligand>
</feature>
<feature type="active site" description="Nucleophile" evidence="9">
    <location>
        <position position="398"/>
    </location>
</feature>
<comment type="subunit">
    <text evidence="11">This enzyme consists of two polypeptide chains, which are synthesized in precursor form from a single polypeptide.</text>
</comment>
<dbReference type="HOGENOM" id="CLU_014813_3_2_11"/>
<dbReference type="GO" id="GO:0036374">
    <property type="term" value="F:glutathione hydrolase activity"/>
    <property type="evidence" value="ECO:0007669"/>
    <property type="project" value="UniProtKB-UniRule"/>
</dbReference>
<keyword evidence="17" id="KW-1185">Reference proteome</keyword>
<evidence type="ECO:0000256" key="9">
    <source>
        <dbReference type="PIRSR" id="PIRSR600101-1"/>
    </source>
</evidence>
<dbReference type="PRINTS" id="PR01210">
    <property type="entry name" value="GGTRANSPTASE"/>
</dbReference>